<feature type="region of interest" description="Disordered" evidence="6">
    <location>
        <begin position="532"/>
        <end position="551"/>
    </location>
</feature>
<dbReference type="InterPro" id="IPR055123">
    <property type="entry name" value="SpnB-like_Rossmann"/>
</dbReference>
<feature type="compositionally biased region" description="Low complexity" evidence="6">
    <location>
        <begin position="535"/>
        <end position="551"/>
    </location>
</feature>
<dbReference type="Pfam" id="PF21089">
    <property type="entry name" value="PKS_DH_N"/>
    <property type="match status" value="1"/>
</dbReference>
<evidence type="ECO:0000313" key="9">
    <source>
        <dbReference type="EMBL" id="XDQ16693.1"/>
    </source>
</evidence>
<dbReference type="SMART" id="SM00826">
    <property type="entry name" value="PKS_DH"/>
    <property type="match status" value="1"/>
</dbReference>
<dbReference type="GO" id="GO:0017000">
    <property type="term" value="P:antibiotic biosynthetic process"/>
    <property type="evidence" value="ECO:0007669"/>
    <property type="project" value="UniProtKB-ARBA"/>
</dbReference>
<feature type="region of interest" description="N-terminal hotdog fold" evidence="5">
    <location>
        <begin position="560"/>
        <end position="686"/>
    </location>
</feature>
<dbReference type="PROSITE" id="PS52019">
    <property type="entry name" value="PKS_MFAS_DH"/>
    <property type="match status" value="1"/>
</dbReference>
<dbReference type="Gene3D" id="3.30.300.30">
    <property type="match status" value="1"/>
</dbReference>
<dbReference type="InterPro" id="IPR036736">
    <property type="entry name" value="ACP-like_sf"/>
</dbReference>
<evidence type="ECO:0000256" key="3">
    <source>
        <dbReference type="ARBA" id="ARBA00022553"/>
    </source>
</evidence>
<dbReference type="Pfam" id="PF13193">
    <property type="entry name" value="AMP-binding_C"/>
    <property type="match status" value="1"/>
</dbReference>
<dbReference type="Gene3D" id="3.40.50.11460">
    <property type="match status" value="1"/>
</dbReference>
<keyword evidence="3" id="KW-0597">Phosphoprotein</keyword>
<evidence type="ECO:0000256" key="5">
    <source>
        <dbReference type="PROSITE-ProRule" id="PRU01363"/>
    </source>
</evidence>
<evidence type="ECO:0000256" key="1">
    <source>
        <dbReference type="ARBA" id="ARBA00006432"/>
    </source>
</evidence>
<evidence type="ECO:0000256" key="4">
    <source>
        <dbReference type="ARBA" id="ARBA00022598"/>
    </source>
</evidence>
<comment type="similarity">
    <text evidence="1">Belongs to the ATP-dependent AMP-binding enzyme family.</text>
</comment>
<dbReference type="InterPro" id="IPR020806">
    <property type="entry name" value="PKS_PP-bd"/>
</dbReference>
<feature type="region of interest" description="Disordered" evidence="6">
    <location>
        <begin position="685"/>
        <end position="719"/>
    </location>
</feature>
<comment type="caution">
    <text evidence="5">Lacks conserved residue(s) required for the propagation of feature annotation.</text>
</comment>
<protein>
    <submittedName>
        <fullName evidence="9">AMP-binding protein</fullName>
    </submittedName>
</protein>
<organism evidence="9">
    <name type="scientific">Streptomyces sp. R17</name>
    <dbReference type="NCBI Taxonomy" id="3238626"/>
    <lineage>
        <taxon>Bacteria</taxon>
        <taxon>Bacillati</taxon>
        <taxon>Actinomycetota</taxon>
        <taxon>Actinomycetes</taxon>
        <taxon>Kitasatosporales</taxon>
        <taxon>Streptomycetaceae</taxon>
        <taxon>Streptomyces</taxon>
    </lineage>
</organism>
<dbReference type="GeneID" id="303249809"/>
<dbReference type="GO" id="GO:0031177">
    <property type="term" value="F:phosphopantetheine binding"/>
    <property type="evidence" value="ECO:0007669"/>
    <property type="project" value="InterPro"/>
</dbReference>
<dbReference type="RefSeq" id="WP_189482980.1">
    <property type="nucleotide sequence ID" value="NZ_CP163433.1"/>
</dbReference>
<dbReference type="PROSITE" id="PS50075">
    <property type="entry name" value="CARRIER"/>
    <property type="match status" value="1"/>
</dbReference>
<dbReference type="GO" id="GO:0031956">
    <property type="term" value="F:medium-chain fatty acid-CoA ligase activity"/>
    <property type="evidence" value="ECO:0007669"/>
    <property type="project" value="TreeGrafter"/>
</dbReference>
<dbReference type="InterPro" id="IPR042104">
    <property type="entry name" value="PKS_dehydratase_sf"/>
</dbReference>
<accession>A0AB39NE07</accession>
<keyword evidence="4" id="KW-0436">Ligase</keyword>
<keyword evidence="2" id="KW-0596">Phosphopantetheine</keyword>
<dbReference type="SUPFAM" id="SSF51735">
    <property type="entry name" value="NAD(P)-binding Rossmann-fold domains"/>
    <property type="match status" value="1"/>
</dbReference>
<dbReference type="Pfam" id="PF22953">
    <property type="entry name" value="SpnB_Rossmann"/>
    <property type="match status" value="1"/>
</dbReference>
<dbReference type="InterPro" id="IPR036291">
    <property type="entry name" value="NAD(P)-bd_dom_sf"/>
</dbReference>
<gene>
    <name evidence="9" type="ORF">AB5J48_00505</name>
</gene>
<dbReference type="PANTHER" id="PTHR43201">
    <property type="entry name" value="ACYL-COA SYNTHETASE"/>
    <property type="match status" value="1"/>
</dbReference>
<dbReference type="InterPro" id="IPR020807">
    <property type="entry name" value="PKS_DH"/>
</dbReference>
<dbReference type="SMART" id="SM00823">
    <property type="entry name" value="PKS_PP"/>
    <property type="match status" value="1"/>
</dbReference>
<dbReference type="Gene3D" id="3.40.50.12780">
    <property type="entry name" value="N-terminal domain of ligase-like"/>
    <property type="match status" value="1"/>
</dbReference>
<dbReference type="PANTHER" id="PTHR43201:SF5">
    <property type="entry name" value="MEDIUM-CHAIN ACYL-COA LIGASE ACSF2, MITOCHONDRIAL"/>
    <property type="match status" value="1"/>
</dbReference>
<dbReference type="SUPFAM" id="SSF56801">
    <property type="entry name" value="Acetyl-CoA synthetase-like"/>
    <property type="match status" value="1"/>
</dbReference>
<dbReference type="GO" id="GO:0006631">
    <property type="term" value="P:fatty acid metabolic process"/>
    <property type="evidence" value="ECO:0007669"/>
    <property type="project" value="TreeGrafter"/>
</dbReference>
<evidence type="ECO:0000259" key="8">
    <source>
        <dbReference type="PROSITE" id="PS52019"/>
    </source>
</evidence>
<evidence type="ECO:0000256" key="6">
    <source>
        <dbReference type="SAM" id="MobiDB-lite"/>
    </source>
</evidence>
<dbReference type="Pfam" id="PF00550">
    <property type="entry name" value="PP-binding"/>
    <property type="match status" value="1"/>
</dbReference>
<dbReference type="EMBL" id="CP163433">
    <property type="protein sequence ID" value="XDQ16693.1"/>
    <property type="molecule type" value="Genomic_DNA"/>
</dbReference>
<dbReference type="InterPro" id="IPR049552">
    <property type="entry name" value="PKS_DH_N"/>
</dbReference>
<dbReference type="InterPro" id="IPR009081">
    <property type="entry name" value="PP-bd_ACP"/>
</dbReference>
<dbReference type="InterPro" id="IPR042099">
    <property type="entry name" value="ANL_N_sf"/>
</dbReference>
<dbReference type="InterPro" id="IPR020845">
    <property type="entry name" value="AMP-binding_CS"/>
</dbReference>
<dbReference type="InterPro" id="IPR000873">
    <property type="entry name" value="AMP-dep_synth/lig_dom"/>
</dbReference>
<proteinExistence type="inferred from homology"/>
<dbReference type="Gene3D" id="1.10.1200.10">
    <property type="entry name" value="ACP-like"/>
    <property type="match status" value="1"/>
</dbReference>
<feature type="domain" description="Carrier" evidence="7">
    <location>
        <begin position="1281"/>
        <end position="1359"/>
    </location>
</feature>
<dbReference type="SUPFAM" id="SSF47336">
    <property type="entry name" value="ACP-like"/>
    <property type="match status" value="1"/>
</dbReference>
<dbReference type="InterPro" id="IPR045851">
    <property type="entry name" value="AMP-bd_C_sf"/>
</dbReference>
<feature type="region of interest" description="C-terminal hotdog fold" evidence="5">
    <location>
        <begin position="697"/>
        <end position="835"/>
    </location>
</feature>
<evidence type="ECO:0000256" key="2">
    <source>
        <dbReference type="ARBA" id="ARBA00022450"/>
    </source>
</evidence>
<dbReference type="InterPro" id="IPR049900">
    <property type="entry name" value="PKS_mFAS_DH"/>
</dbReference>
<name>A0AB39NE07_9ACTN</name>
<evidence type="ECO:0000259" key="7">
    <source>
        <dbReference type="PROSITE" id="PS50075"/>
    </source>
</evidence>
<dbReference type="PROSITE" id="PS00455">
    <property type="entry name" value="AMP_BINDING"/>
    <property type="match status" value="1"/>
</dbReference>
<dbReference type="InterPro" id="IPR025110">
    <property type="entry name" value="AMP-bd_C"/>
</dbReference>
<dbReference type="Pfam" id="PF00501">
    <property type="entry name" value="AMP-binding"/>
    <property type="match status" value="1"/>
</dbReference>
<reference evidence="9" key="1">
    <citation type="submission" date="2024-07" db="EMBL/GenBank/DDBJ databases">
        <authorList>
            <person name="Yu S.T."/>
        </authorList>
    </citation>
    <scope>NUCLEOTIDE SEQUENCE</scope>
    <source>
        <strain evidence="9">R17</strain>
    </source>
</reference>
<dbReference type="Gene3D" id="3.10.129.110">
    <property type="entry name" value="Polyketide synthase dehydratase"/>
    <property type="match status" value="1"/>
</dbReference>
<feature type="domain" description="PKS/mFAS DH" evidence="8">
    <location>
        <begin position="560"/>
        <end position="835"/>
    </location>
</feature>
<sequence length="1365" mass="141539">MTAEATFRAELIRPVHELLAGHASRQPDRIAFKDTRRAVTWAELDRRTARVAGHLVELGLARGASAVIYLPNRVETVESYLAVTRAAAVGVPLDPGSTDAELAHLLEDCAAELVVTGAAQLPQVRRVLADRPGTVVVLVGEDGEPGFTEAAGLAEGADAVLPRWEELASSWSLRHPPRDDLGLDEPAWLLYTSGTTGRPRGVVCTQRTSLWATAACNAPLLGLSPRDRVLWPMSLFHAVAHNVCVLGAVAVGATVCLTDGPDADEVLRRAADEDATFLVGVPTLYHQMVEPARSGALAVPRLRVCMVVGSSCPPSLHEAFRSAFGLALLDSYGSTETGGAITTNLPQGPYVPGSCGVPLPGVTLRLTDPRTGEEVERGAEGEVWVSSPALMLGYHRQPEETARVLSGGWYRTGDLARQDSDGYVTITGRLKELIIRGGENIHPREVERVLVEAPGVADAAVAGVPHGTLGEVPVAYVVPAAGGLDVEAVLSACRRRLSAFKLPEEIHEVTEVPRNPGGKIARKLLAGLPTRTLWRRPPQGPGSSPRSSAAVGLGLDDGGHPLLSAVVELPGRDELVCTGRVTATGDDPTLAQRVDGTVVLAGAALLDLVLHAAGRAGCAKALDVTADEPLVLPRHGGVQLRVTVGVPEADGVRRVTVHGRRDEHGAARRPWTRYATATVAPAPVTEPVVEPAAGRSVWPPRGATPVTGRNNAGRPEAARTPRGVWRRGDEVFVEVALPDWVTGQDRHALHPALPDAALAGALGLARGAAPAGAGPVAAVRWRDVTLHATGACALRVRLRETPDGSWELEASDGAGDPVLSARSVSCAPLRSDAVRSASAAQQDALFEESWEPYALPRSAVRAHRWAMVGPDASRVRAALSSAGRPGEAYPDPVALLSAVEEGAPVPDVVVVSPTARDGADPADAVRAAVGEALMWIRHFADPRLARTRLAVVTHDAVVTDDGRLPDAGAAAVRGLVGAAQDRAPGRFVLLDTDAGPDSWRRVEDAVASGEPRLALRDGRALVPRGVRVPAGPVPALAPGRTALFAGVETEGPAEALLVRAGGGTGQGAAGPLLTGPFAKSVADRLGPCAAAPELLRWDPVDPAGTVRALLDGAPRTVLFTAAVRADGPTADARADVDAALHPVLGPALELVRSAPGRDLDRVVFATPAPAVAGLADAAVAAVFDVWARALRRAGVPAVSLRGPEGGTDEATNLFAAAVAAGRASLTAQRPDLRVPHGGGPLTATAALLRDAAGGLARRTARDAAAGPGGLRRRLAVLTAAEQEEVLLRLVRDRFASVLGLASTGQVPGEAETRDLGFDSLTALSARNALESATGLSLPASVVFDSATPAGLARHLRGALLADGDG</sequence>